<organismHost>
    <name type="scientific">Psittacus erithacus</name>
    <name type="common">Grey parrot</name>
    <dbReference type="NCBI Taxonomy" id="57247"/>
</organismHost>
<dbReference type="GO" id="GO:0039620">
    <property type="term" value="C:T=7 icosahedral viral capsid"/>
    <property type="evidence" value="ECO:0007669"/>
    <property type="project" value="UniProtKB-KW"/>
</dbReference>
<dbReference type="SUPFAM" id="SSF88648">
    <property type="entry name" value="Group I dsDNA viruses"/>
    <property type="match status" value="1"/>
</dbReference>
<dbReference type="Gene3D" id="2.60.175.20">
    <property type="entry name" value="Major capsid L1 (late) superfamily, Papillomavirus"/>
    <property type="match status" value="2"/>
</dbReference>
<comment type="similarity">
    <text evidence="8">Belongs to the papillomaviridae L1 protein family.</text>
</comment>
<organism evidence="9 10">
    <name type="scientific">Psittacus erithacus timneh papillomavirus</name>
    <name type="common">PePV</name>
    <dbReference type="NCBI Taxonomy" id="197772"/>
    <lineage>
        <taxon>Viruses</taxon>
        <taxon>Monodnaviria</taxon>
        <taxon>Shotokuvirae</taxon>
        <taxon>Cossaviricota</taxon>
        <taxon>Papovaviricetes</taxon>
        <taxon>Zurhausenvirales</taxon>
        <taxon>Papillomaviridae</taxon>
        <taxon>Firstpapillomavirinae</taxon>
        <taxon>Thetapapillomavirus</taxon>
    </lineage>
</organism>
<dbReference type="Pfam" id="PF00500">
    <property type="entry name" value="Late_protein_L1"/>
    <property type="match status" value="1"/>
</dbReference>
<accession>F8WJW3</accession>
<keyword evidence="3 8" id="KW-0945">Host-virus interaction</keyword>
<keyword evidence="2 8" id="KW-0167">Capsid protein</keyword>
<evidence type="ECO:0000256" key="6">
    <source>
        <dbReference type="ARBA" id="ARBA00022921"/>
    </source>
</evidence>
<keyword evidence="4 8" id="KW-1161">Viral attachment to host cell</keyword>
<dbReference type="SMR" id="F8WJW3"/>
<dbReference type="GO" id="GO:0019062">
    <property type="term" value="P:virion attachment to host cell"/>
    <property type="evidence" value="ECO:0007669"/>
    <property type="project" value="UniProtKB-UniRule"/>
</dbReference>
<evidence type="ECO:0000256" key="8">
    <source>
        <dbReference type="RuleBase" id="RU361248"/>
    </source>
</evidence>
<keyword evidence="5 8" id="KW-0946">Virion</keyword>
<evidence type="ECO:0000256" key="1">
    <source>
        <dbReference type="ARBA" id="ARBA00004328"/>
    </source>
</evidence>
<comment type="function">
    <text evidence="8">Forms an icosahedral capsid with a T=7 symmetry and a 50 nm diameter. The capsid is composed of 72 pentamers linked to each other by disulfide bonds and associated with L2 proteins. Binds to heparan sulfate proteoglycans on cell surface of basal layer keratinocytes to provide initial virion attachment. This binding mediates a conformational change in the virus capsid that facilitates efficient infection. The virion enters the host cell via endocytosis. During virus trafficking, L1 protein dissociates from the viral DNA and the genomic DNA is released to the host nucleus. The virion assembly takes place within the cell nucleus. Encapsulates the genomic DNA together with protein L2.</text>
</comment>
<evidence type="ECO:0000313" key="10">
    <source>
        <dbReference type="Proteomes" id="UP000180670"/>
    </source>
</evidence>
<keyword evidence="7 8" id="KW-1160">Virus entry into host cell</keyword>
<evidence type="ECO:0000256" key="2">
    <source>
        <dbReference type="ARBA" id="ARBA00022561"/>
    </source>
</evidence>
<name>F8WJW3_PEPV</name>
<dbReference type="InterPro" id="IPR002210">
    <property type="entry name" value="Capsid_L1_Papillomavir"/>
</dbReference>
<evidence type="ECO:0000313" key="9">
    <source>
        <dbReference type="EMBL" id="AAM75205.1"/>
    </source>
</evidence>
<dbReference type="GO" id="GO:0005198">
    <property type="term" value="F:structural molecule activity"/>
    <property type="evidence" value="ECO:0007669"/>
    <property type="project" value="InterPro"/>
</dbReference>
<keyword evidence="6 8" id="KW-0426">Late protein</keyword>
<evidence type="ECO:0000256" key="3">
    <source>
        <dbReference type="ARBA" id="ARBA00022581"/>
    </source>
</evidence>
<evidence type="ECO:0000256" key="7">
    <source>
        <dbReference type="ARBA" id="ARBA00023296"/>
    </source>
</evidence>
<dbReference type="PRINTS" id="PR00865">
    <property type="entry name" value="HPVCAPSIDL1"/>
</dbReference>
<evidence type="ECO:0000256" key="4">
    <source>
        <dbReference type="ARBA" id="ARBA00022804"/>
    </source>
</evidence>
<dbReference type="InterPro" id="IPR036973">
    <property type="entry name" value="Capsid_L1_sf_Papillomavir"/>
</dbReference>
<comment type="subcellular location">
    <subcellularLocation>
        <location evidence="1 8">Virion</location>
    </subcellularLocation>
</comment>
<dbReference type="KEGG" id="vg:944558"/>
<dbReference type="GeneID" id="944558"/>
<protein>
    <recommendedName>
        <fullName evidence="8">Major capsid protein L1</fullName>
    </recommendedName>
</protein>
<dbReference type="Proteomes" id="UP000180670">
    <property type="component" value="Segment"/>
</dbReference>
<dbReference type="OrthoDB" id="5037at10239"/>
<dbReference type="RefSeq" id="NP_647590.1">
    <property type="nucleotide sequence ID" value="NC_003973.1"/>
</dbReference>
<keyword evidence="8" id="KW-1145">T=7 icosahedral capsid protein</keyword>
<sequence length="520" mass="57264">MSAAGPAPALPSALYIPNAAPLQPPLFTTDDFVSPTDYVYHVNTGRLLMVGNPYFSVPDADKDRAAVPKVSGNQYRVFRLKLPDPNDQFDLPDGLFDPEKFRYVWQLVGLEVCRGQPLGVGISAAPAFNKGRDVESPARLVADDATREDDNRVSVGLDPKQNQMLIVGCAPAYGQHWGKATPCPDDTLDTQCPPIELISSTLQDGDMCDIGFGCMDFAALAANTSDIPLELINTVSKYPDWIRMHNDPKGDCCFFLMRREQLYARHMWQHSGGIGEAIPSVYLNTSFTSTNNCAYMCVPSGSVYTSDTQLFNRPYWLSKAQGPNNGVCWGDDLFITVLDNTRGGVMNISTKPTDSGDVYKPSDFREYVRHVEEYELSCVLRLCKVPLSPDVLASLYRAVPHVLGRWGISEYPQADTTPEDKYRYISSQATRCPLPAADTPTPVQDPWADMTFWTVDCTSRISPELPRFPLGRKFLALPGPRPATPLYGKRSATAAALTGAAGVRSAGVRSGVRTAKRRRR</sequence>
<comment type="subunit">
    <text evidence="8">Self-assembles into homopentamers. The capsid has an icosahedral symmetry and consists of 72 capsomers, with each capsomer being a pentamer of L1. Interacts with the minor capsid protein L2; this interaction is necessary for viral genome encapsidation.</text>
</comment>
<dbReference type="GO" id="GO:0046718">
    <property type="term" value="P:symbiont entry into host cell"/>
    <property type="evidence" value="ECO:0007669"/>
    <property type="project" value="UniProtKB-UniRule"/>
</dbReference>
<evidence type="ECO:0000256" key="5">
    <source>
        <dbReference type="ARBA" id="ARBA00022844"/>
    </source>
</evidence>
<gene>
    <name evidence="8 9" type="primary">L1</name>
</gene>
<reference evidence="9 10" key="1">
    <citation type="journal article" date="2002" name="J. Virol.">
        <title>Lack of canonical E6 and E7 open reading frames in bird papillomaviruses: Fringilla coelebs papillomavirus and Psittacus erithacus timneh papillomavirus.</title>
        <authorList>
            <person name="Terai M."/>
            <person name="DeSalle R."/>
            <person name="Burk R.D."/>
        </authorList>
    </citation>
    <scope>NUCLEOTIDE SEQUENCE [LARGE SCALE GENOMIC DNA]</scope>
</reference>
<dbReference type="EMBL" id="AF420235">
    <property type="protein sequence ID" value="AAM75205.1"/>
    <property type="molecule type" value="Genomic_DNA"/>
</dbReference>
<proteinExistence type="inferred from homology"/>
<dbReference type="InterPro" id="IPR011222">
    <property type="entry name" value="dsDNA_vir_gr_I_capsid"/>
</dbReference>